<keyword evidence="6" id="KW-0732">Signal</keyword>
<dbReference type="GO" id="GO:0009279">
    <property type="term" value="C:cell outer membrane"/>
    <property type="evidence" value="ECO:0007669"/>
    <property type="project" value="UniProtKB-SubCell"/>
</dbReference>
<feature type="domain" description="TonB-dependent receptor plug" evidence="16">
    <location>
        <begin position="58"/>
        <end position="169"/>
    </location>
</feature>
<organism evidence="17 18">
    <name type="scientific">Sphingomonas jinjuensis</name>
    <dbReference type="NCBI Taxonomy" id="535907"/>
    <lineage>
        <taxon>Bacteria</taxon>
        <taxon>Pseudomonadati</taxon>
        <taxon>Pseudomonadota</taxon>
        <taxon>Alphaproteobacteria</taxon>
        <taxon>Sphingomonadales</taxon>
        <taxon>Sphingomonadaceae</taxon>
        <taxon>Sphingomonas</taxon>
    </lineage>
</organism>
<evidence type="ECO:0000256" key="5">
    <source>
        <dbReference type="ARBA" id="ARBA00022692"/>
    </source>
</evidence>
<evidence type="ECO:0000313" key="18">
    <source>
        <dbReference type="Proteomes" id="UP000529795"/>
    </source>
</evidence>
<evidence type="ECO:0000256" key="14">
    <source>
        <dbReference type="SAM" id="MobiDB-lite"/>
    </source>
</evidence>
<dbReference type="SUPFAM" id="SSF56935">
    <property type="entry name" value="Porins"/>
    <property type="match status" value="1"/>
</dbReference>
<sequence>MAAALIAMPVQAQTAPAPDPAAPAAASDPAQGATPDALASSDDIVVTASTGERSRFRSSISVSQLSQESIQNFTPRSTAEILRNIPGLQPSDTAGPGGNANIGVRGIPVSTGGSEYVALQEDGLPDVLFGDINFGNNDYWLRFDQNIQRVEAVRGGSASTFASQAPGAVINFISKTGDTAGGQVAYSNGLGFREHRLDFDYGAPLGNGWKFHVGGYARRGGGYTNENFDILKGYQLKGNVTKDFDRGFIRLYFKRLDEQAPTNTTTPSLATLSGNEVTGFAPLPTFDGRSGSSYSIYNRGFQYLNYGGQLDRARVQGIRPRVTGLGGQFHYEASDWLTLDDSLRYQWIQGNFTTQFINVQTRTGTGGLIGSTVNGQTVGSVRYAAGPLLGQLYTGAYINNNPNINTLMKDMNNFANNFTATGKFDVGSGKATVTGGVFYMSQNIVQDWHVNRQYSELNGENAAPLDLFSTTGTQLTAAGQAGFNDNWGSCCARRVDLNYKDVAPFLQVGYEVGGLNLDASVRYDSVHGEGTAQGGGAGPTIVAGDALGTARLPSLVLSTTPEKINYTDNYVSWSVGALYAFGRNTSIFARASRGGRFNADRRVLSGNFNADGSLNAQGQAGSVNFLQQQEIGLKQRGGIFGASYSVEVTGFHSTLTENNYDFTRINNPAPNNNPNISNSYRSYGVEFSSRVTTGGFNLAVDATYSDSKITSSATAALVDKVPGGLPKFLFVVSPSYDAGFVAAGFSVNGQTSTYSDDFNLYKIKGSTFVNAFVTVRPVPNVEIGVNANNVFDKLGFRGGGGLFPILSSTQAVFNNTALYGRTVTGSIRYRF</sequence>
<name>A0A840F7B3_9SPHN</name>
<protein>
    <submittedName>
        <fullName evidence="17">Outer membrane receptor protein involved in Fe transport</fullName>
    </submittedName>
</protein>
<evidence type="ECO:0000256" key="4">
    <source>
        <dbReference type="ARBA" id="ARBA00022496"/>
    </source>
</evidence>
<keyword evidence="4" id="KW-0410">Iron transport</keyword>
<keyword evidence="9 13" id="KW-0798">TonB box</keyword>
<comment type="similarity">
    <text evidence="12 13">Belongs to the TonB-dependent receptor family.</text>
</comment>
<keyword evidence="7" id="KW-0408">Iron</keyword>
<evidence type="ECO:0000256" key="8">
    <source>
        <dbReference type="ARBA" id="ARBA00023065"/>
    </source>
</evidence>
<dbReference type="Gene3D" id="2.40.170.20">
    <property type="entry name" value="TonB-dependent receptor, beta-barrel domain"/>
    <property type="match status" value="1"/>
</dbReference>
<evidence type="ECO:0000313" key="17">
    <source>
        <dbReference type="EMBL" id="MBB4153609.1"/>
    </source>
</evidence>
<evidence type="ECO:0000259" key="15">
    <source>
        <dbReference type="Pfam" id="PF00593"/>
    </source>
</evidence>
<evidence type="ECO:0000256" key="1">
    <source>
        <dbReference type="ARBA" id="ARBA00004571"/>
    </source>
</evidence>
<dbReference type="PANTHER" id="PTHR32552:SF89">
    <property type="entry name" value="CATECHOLATE SIDEROPHORE RECEPTOR FIU"/>
    <property type="match status" value="1"/>
</dbReference>
<evidence type="ECO:0000256" key="13">
    <source>
        <dbReference type="RuleBase" id="RU003357"/>
    </source>
</evidence>
<dbReference type="GO" id="GO:0015344">
    <property type="term" value="F:siderophore uptake transmembrane transporter activity"/>
    <property type="evidence" value="ECO:0007669"/>
    <property type="project" value="TreeGrafter"/>
</dbReference>
<reference evidence="17 18" key="1">
    <citation type="submission" date="2020-08" db="EMBL/GenBank/DDBJ databases">
        <title>Genomic Encyclopedia of Type Strains, Phase IV (KMG-IV): sequencing the most valuable type-strain genomes for metagenomic binning, comparative biology and taxonomic classification.</title>
        <authorList>
            <person name="Goeker M."/>
        </authorList>
    </citation>
    <scope>NUCLEOTIDE SEQUENCE [LARGE SCALE GENOMIC DNA]</scope>
    <source>
        <strain evidence="17 18">YC6723</strain>
    </source>
</reference>
<evidence type="ECO:0000256" key="7">
    <source>
        <dbReference type="ARBA" id="ARBA00023004"/>
    </source>
</evidence>
<evidence type="ECO:0000256" key="9">
    <source>
        <dbReference type="ARBA" id="ARBA00023077"/>
    </source>
</evidence>
<dbReference type="PROSITE" id="PS52016">
    <property type="entry name" value="TONB_DEPENDENT_REC_3"/>
    <property type="match status" value="1"/>
</dbReference>
<feature type="compositionally biased region" description="Low complexity" evidence="14">
    <location>
        <begin position="12"/>
        <end position="35"/>
    </location>
</feature>
<dbReference type="InterPro" id="IPR000531">
    <property type="entry name" value="Beta-barrel_TonB"/>
</dbReference>
<dbReference type="PANTHER" id="PTHR32552">
    <property type="entry name" value="FERRICHROME IRON RECEPTOR-RELATED"/>
    <property type="match status" value="1"/>
</dbReference>
<keyword evidence="10 12" id="KW-0472">Membrane</keyword>
<keyword evidence="17" id="KW-0675">Receptor</keyword>
<feature type="region of interest" description="Disordered" evidence="14">
    <location>
        <begin position="11"/>
        <end position="41"/>
    </location>
</feature>
<dbReference type="InterPro" id="IPR036942">
    <property type="entry name" value="Beta-barrel_TonB_sf"/>
</dbReference>
<evidence type="ECO:0000256" key="12">
    <source>
        <dbReference type="PROSITE-ProRule" id="PRU01360"/>
    </source>
</evidence>
<accession>A0A840F7B3</accession>
<evidence type="ECO:0000256" key="11">
    <source>
        <dbReference type="ARBA" id="ARBA00023237"/>
    </source>
</evidence>
<dbReference type="Gene3D" id="2.170.130.10">
    <property type="entry name" value="TonB-dependent receptor, plug domain"/>
    <property type="match status" value="1"/>
</dbReference>
<keyword evidence="8" id="KW-0406">Ion transport</keyword>
<evidence type="ECO:0000256" key="10">
    <source>
        <dbReference type="ARBA" id="ARBA00023136"/>
    </source>
</evidence>
<dbReference type="Pfam" id="PF07715">
    <property type="entry name" value="Plug"/>
    <property type="match status" value="1"/>
</dbReference>
<gene>
    <name evidence="17" type="ORF">GGQ80_001511</name>
</gene>
<keyword evidence="18" id="KW-1185">Reference proteome</keyword>
<proteinExistence type="inferred from homology"/>
<evidence type="ECO:0000256" key="2">
    <source>
        <dbReference type="ARBA" id="ARBA00022448"/>
    </source>
</evidence>
<dbReference type="Pfam" id="PF00593">
    <property type="entry name" value="TonB_dep_Rec_b-barrel"/>
    <property type="match status" value="1"/>
</dbReference>
<evidence type="ECO:0000256" key="6">
    <source>
        <dbReference type="ARBA" id="ARBA00022729"/>
    </source>
</evidence>
<comment type="caution">
    <text evidence="17">The sequence shown here is derived from an EMBL/GenBank/DDBJ whole genome shotgun (WGS) entry which is preliminary data.</text>
</comment>
<evidence type="ECO:0000259" key="16">
    <source>
        <dbReference type="Pfam" id="PF07715"/>
    </source>
</evidence>
<keyword evidence="11 12" id="KW-0998">Cell outer membrane</keyword>
<keyword evidence="2 12" id="KW-0813">Transport</keyword>
<comment type="subcellular location">
    <subcellularLocation>
        <location evidence="1 12">Cell outer membrane</location>
        <topology evidence="1 12">Multi-pass membrane protein</topology>
    </subcellularLocation>
</comment>
<dbReference type="InterPro" id="IPR012910">
    <property type="entry name" value="Plug_dom"/>
</dbReference>
<keyword evidence="3 12" id="KW-1134">Transmembrane beta strand</keyword>
<dbReference type="InterPro" id="IPR039426">
    <property type="entry name" value="TonB-dep_rcpt-like"/>
</dbReference>
<evidence type="ECO:0000256" key="3">
    <source>
        <dbReference type="ARBA" id="ARBA00022452"/>
    </source>
</evidence>
<dbReference type="AlphaFoldDB" id="A0A840F7B3"/>
<dbReference type="Proteomes" id="UP000529795">
    <property type="component" value="Unassembled WGS sequence"/>
</dbReference>
<dbReference type="InterPro" id="IPR037066">
    <property type="entry name" value="Plug_dom_sf"/>
</dbReference>
<feature type="domain" description="TonB-dependent receptor-like beta-barrel" evidence="15">
    <location>
        <begin position="370"/>
        <end position="790"/>
    </location>
</feature>
<dbReference type="EMBL" id="JACIEV010000003">
    <property type="protein sequence ID" value="MBB4153609.1"/>
    <property type="molecule type" value="Genomic_DNA"/>
</dbReference>
<keyword evidence="5 12" id="KW-0812">Transmembrane</keyword>